<dbReference type="SMART" id="SM00028">
    <property type="entry name" value="TPR"/>
    <property type="match status" value="3"/>
</dbReference>
<evidence type="ECO:0000259" key="8">
    <source>
        <dbReference type="Pfam" id="PF01435"/>
    </source>
</evidence>
<organism evidence="9 10">
    <name type="scientific">Craterilacuibacter sinensis</name>
    <dbReference type="NCBI Taxonomy" id="2686017"/>
    <lineage>
        <taxon>Bacteria</taxon>
        <taxon>Pseudomonadati</taxon>
        <taxon>Pseudomonadota</taxon>
        <taxon>Betaproteobacteria</taxon>
        <taxon>Neisseriales</taxon>
        <taxon>Neisseriaceae</taxon>
        <taxon>Craterilacuibacter</taxon>
    </lineage>
</organism>
<keyword evidence="4" id="KW-0378">Hydrolase</keyword>
<dbReference type="InterPro" id="IPR011990">
    <property type="entry name" value="TPR-like_helical_dom_sf"/>
</dbReference>
<dbReference type="Pfam" id="PF14559">
    <property type="entry name" value="TPR_19"/>
    <property type="match status" value="1"/>
</dbReference>
<dbReference type="Pfam" id="PF01435">
    <property type="entry name" value="Peptidase_M48"/>
    <property type="match status" value="1"/>
</dbReference>
<dbReference type="PANTHER" id="PTHR22726:SF1">
    <property type="entry name" value="METALLOENDOPEPTIDASE OMA1, MITOCHONDRIAL"/>
    <property type="match status" value="1"/>
</dbReference>
<keyword evidence="5" id="KW-0862">Zinc</keyword>
<dbReference type="GO" id="GO:0046872">
    <property type="term" value="F:metal ion binding"/>
    <property type="evidence" value="ECO:0007669"/>
    <property type="project" value="UniProtKB-KW"/>
</dbReference>
<evidence type="ECO:0000256" key="3">
    <source>
        <dbReference type="ARBA" id="ARBA00022723"/>
    </source>
</evidence>
<dbReference type="Gene3D" id="3.30.2010.10">
    <property type="entry name" value="Metalloproteases ('zincins'), catalytic domain"/>
    <property type="match status" value="1"/>
</dbReference>
<evidence type="ECO:0000256" key="6">
    <source>
        <dbReference type="ARBA" id="ARBA00023049"/>
    </source>
</evidence>
<keyword evidence="6 9" id="KW-0482">Metalloprotease</keyword>
<dbReference type="EMBL" id="WSSB01000002">
    <property type="protein sequence ID" value="MXR36032.1"/>
    <property type="molecule type" value="Genomic_DNA"/>
</dbReference>
<gene>
    <name evidence="9" type="ORF">GQF02_03455</name>
</gene>
<sequence>MKKTLLCSTLMFAIAFTPALAAPLPDLGNVGEEALSQADEARIGREILSQIRDAGDVVQDAEVNAYLARLGKRITSAAATGNDFTFFAVDDNSINAFAMPGGVIGVHTGLLLAAQSEGELASVLSHEVAHVTQRHLARMRETSTHSQLWILAAVLAGVLASRSGNSDATFGALNAGMGMAAQTQLAYSRDFEREADRIGMHYLTDAGFDARTMPAFFERLQQGNRYNDNKALSFLRTHPVTSERISEGQDRAQSQPVRMKPDSTDFLLVREKLRLNTLSPADAVPYYQRALADRRFLSEGAQHYGLARAYLAQRNFAAAQQAASDAVRLLPADPMLYTLQAEIALSAGQTQQALAHYRQGLTAFPASRALLLGEVQALIASGQQGVALRQVQALLARHPADAELHRLAARLYGENDALSYHAELGHAFYFEQMFESALVQYRLASAAKGDNFYLRSSVEARMREVEKALKARAAK</sequence>
<dbReference type="AlphaFoldDB" id="A0A845BIN1"/>
<evidence type="ECO:0000313" key="9">
    <source>
        <dbReference type="EMBL" id="MXR36032.1"/>
    </source>
</evidence>
<keyword evidence="10" id="KW-1185">Reference proteome</keyword>
<comment type="caution">
    <text evidence="9">The sequence shown here is derived from an EMBL/GenBank/DDBJ whole genome shotgun (WGS) entry which is preliminary data.</text>
</comment>
<protein>
    <submittedName>
        <fullName evidence="9">M48 family metalloprotease</fullName>
    </submittedName>
</protein>
<dbReference type="SUPFAM" id="SSF48452">
    <property type="entry name" value="TPR-like"/>
    <property type="match status" value="1"/>
</dbReference>
<accession>A0A845BIN1</accession>
<dbReference type="CDD" id="cd07333">
    <property type="entry name" value="M48C_bepA_like"/>
    <property type="match status" value="1"/>
</dbReference>
<keyword evidence="2 9" id="KW-0645">Protease</keyword>
<name>A0A845BIN1_9NEIS</name>
<dbReference type="InterPro" id="IPR051156">
    <property type="entry name" value="Mito/Outer_Membr_Metalloprot"/>
</dbReference>
<evidence type="ECO:0000256" key="2">
    <source>
        <dbReference type="ARBA" id="ARBA00022670"/>
    </source>
</evidence>
<keyword evidence="3" id="KW-0479">Metal-binding</keyword>
<dbReference type="InterPro" id="IPR019734">
    <property type="entry name" value="TPR_rpt"/>
</dbReference>
<feature type="chain" id="PRO_5033021867" evidence="7">
    <location>
        <begin position="22"/>
        <end position="475"/>
    </location>
</feature>
<keyword evidence="7" id="KW-0732">Signal</keyword>
<dbReference type="PANTHER" id="PTHR22726">
    <property type="entry name" value="METALLOENDOPEPTIDASE OMA1"/>
    <property type="match status" value="1"/>
</dbReference>
<feature type="domain" description="Peptidase M48" evidence="8">
    <location>
        <begin position="64"/>
        <end position="247"/>
    </location>
</feature>
<reference evidence="9 10" key="1">
    <citation type="submission" date="2019-12" db="EMBL/GenBank/DDBJ databases">
        <title>Neisseriaceae gen. nov. sp. Genome sequencing and assembly.</title>
        <authorList>
            <person name="Liu Z."/>
            <person name="Li A."/>
        </authorList>
    </citation>
    <scope>NUCLEOTIDE SEQUENCE [LARGE SCALE GENOMIC DNA]</scope>
    <source>
        <strain evidence="9 10">B2N2-7</strain>
    </source>
</reference>
<evidence type="ECO:0000256" key="1">
    <source>
        <dbReference type="ARBA" id="ARBA00001947"/>
    </source>
</evidence>
<feature type="signal peptide" evidence="7">
    <location>
        <begin position="1"/>
        <end position="21"/>
    </location>
</feature>
<comment type="cofactor">
    <cofactor evidence="1">
        <name>Zn(2+)</name>
        <dbReference type="ChEBI" id="CHEBI:29105"/>
    </cofactor>
</comment>
<dbReference type="Gene3D" id="1.25.40.10">
    <property type="entry name" value="Tetratricopeptide repeat domain"/>
    <property type="match status" value="1"/>
</dbReference>
<dbReference type="InterPro" id="IPR001915">
    <property type="entry name" value="Peptidase_M48"/>
</dbReference>
<proteinExistence type="predicted"/>
<dbReference type="GO" id="GO:0051603">
    <property type="term" value="P:proteolysis involved in protein catabolic process"/>
    <property type="evidence" value="ECO:0007669"/>
    <property type="project" value="TreeGrafter"/>
</dbReference>
<dbReference type="GO" id="GO:0016020">
    <property type="term" value="C:membrane"/>
    <property type="evidence" value="ECO:0007669"/>
    <property type="project" value="TreeGrafter"/>
</dbReference>
<evidence type="ECO:0000256" key="7">
    <source>
        <dbReference type="SAM" id="SignalP"/>
    </source>
</evidence>
<dbReference type="Proteomes" id="UP000467214">
    <property type="component" value="Unassembled WGS sequence"/>
</dbReference>
<evidence type="ECO:0000313" key="10">
    <source>
        <dbReference type="Proteomes" id="UP000467214"/>
    </source>
</evidence>
<evidence type="ECO:0000256" key="5">
    <source>
        <dbReference type="ARBA" id="ARBA00022833"/>
    </source>
</evidence>
<evidence type="ECO:0000256" key="4">
    <source>
        <dbReference type="ARBA" id="ARBA00022801"/>
    </source>
</evidence>
<dbReference type="GO" id="GO:0004222">
    <property type="term" value="F:metalloendopeptidase activity"/>
    <property type="evidence" value="ECO:0007669"/>
    <property type="project" value="InterPro"/>
</dbReference>